<protein>
    <submittedName>
        <fullName evidence="1">Uncharacterized protein</fullName>
    </submittedName>
</protein>
<reference evidence="2" key="1">
    <citation type="submission" date="2013-09" db="EMBL/GenBank/DDBJ databases">
        <title>Corchorus olitorius genome sequencing.</title>
        <authorList>
            <person name="Alam M."/>
            <person name="Haque M.S."/>
            <person name="Islam M.S."/>
            <person name="Emdad E.M."/>
            <person name="Islam M.M."/>
            <person name="Ahmed B."/>
            <person name="Halim A."/>
            <person name="Hossen Q.M.M."/>
            <person name="Hossain M.Z."/>
            <person name="Ahmed R."/>
            <person name="Khan M.M."/>
            <person name="Islam R."/>
            <person name="Rashid M.M."/>
            <person name="Khan S.A."/>
            <person name="Rahman M.S."/>
            <person name="Alam M."/>
            <person name="Yahiya A.S."/>
            <person name="Khan M.S."/>
            <person name="Azam M.S."/>
            <person name="Haque T."/>
            <person name="Lashkar M.Z.H."/>
            <person name="Akhand A.I."/>
            <person name="Morshed G."/>
            <person name="Roy S."/>
            <person name="Uddin K.S."/>
            <person name="Rabeya T."/>
            <person name="Hossain A.S."/>
            <person name="Chowdhury A."/>
            <person name="Snigdha A.R."/>
            <person name="Mortoza M.S."/>
            <person name="Matin S.A."/>
            <person name="Hoque S.M.E."/>
            <person name="Islam M.K."/>
            <person name="Roy D.K."/>
            <person name="Haider R."/>
            <person name="Moosa M.M."/>
            <person name="Elias S.M."/>
            <person name="Hasan A.M."/>
            <person name="Jahan S."/>
            <person name="Shafiuddin M."/>
            <person name="Mahmood N."/>
            <person name="Shommy N.S."/>
        </authorList>
    </citation>
    <scope>NUCLEOTIDE SEQUENCE [LARGE SCALE GENOMIC DNA]</scope>
    <source>
        <strain evidence="2">cv. O-4</strain>
    </source>
</reference>
<proteinExistence type="predicted"/>
<comment type="caution">
    <text evidence="1">The sequence shown here is derived from an EMBL/GenBank/DDBJ whole genome shotgun (WGS) entry which is preliminary data.</text>
</comment>
<accession>A0A1R3IKG9</accession>
<gene>
    <name evidence="1" type="ORF">COLO4_22699</name>
</gene>
<evidence type="ECO:0000313" key="2">
    <source>
        <dbReference type="Proteomes" id="UP000187203"/>
    </source>
</evidence>
<dbReference type="Proteomes" id="UP000187203">
    <property type="component" value="Unassembled WGS sequence"/>
</dbReference>
<evidence type="ECO:0000313" key="1">
    <source>
        <dbReference type="EMBL" id="OMO83088.1"/>
    </source>
</evidence>
<sequence>MELPLLCPFVNCVQAQGANYQLPTAEVVVSFQNFYVTQLICSV</sequence>
<keyword evidence="2" id="KW-1185">Reference proteome</keyword>
<name>A0A1R3IKG9_9ROSI</name>
<organism evidence="1 2">
    <name type="scientific">Corchorus olitorius</name>
    <dbReference type="NCBI Taxonomy" id="93759"/>
    <lineage>
        <taxon>Eukaryota</taxon>
        <taxon>Viridiplantae</taxon>
        <taxon>Streptophyta</taxon>
        <taxon>Embryophyta</taxon>
        <taxon>Tracheophyta</taxon>
        <taxon>Spermatophyta</taxon>
        <taxon>Magnoliopsida</taxon>
        <taxon>eudicotyledons</taxon>
        <taxon>Gunneridae</taxon>
        <taxon>Pentapetalae</taxon>
        <taxon>rosids</taxon>
        <taxon>malvids</taxon>
        <taxon>Malvales</taxon>
        <taxon>Malvaceae</taxon>
        <taxon>Grewioideae</taxon>
        <taxon>Apeibeae</taxon>
        <taxon>Corchorus</taxon>
    </lineage>
</organism>
<dbReference type="AlphaFoldDB" id="A0A1R3IKG9"/>
<dbReference type="EMBL" id="AWUE01018034">
    <property type="protein sequence ID" value="OMO83088.1"/>
    <property type="molecule type" value="Genomic_DNA"/>
</dbReference>